<dbReference type="RefSeq" id="WP_125577005.1">
    <property type="nucleotide sequence ID" value="NZ_JBHTOF010000104.1"/>
</dbReference>
<keyword evidence="8" id="KW-1185">Reference proteome</keyword>
<evidence type="ECO:0000256" key="5">
    <source>
        <dbReference type="ARBA" id="ARBA00023288"/>
    </source>
</evidence>
<dbReference type="EMBL" id="JBHTOF010000104">
    <property type="protein sequence ID" value="MFD1466533.1"/>
    <property type="molecule type" value="Genomic_DNA"/>
</dbReference>
<reference evidence="8" key="1">
    <citation type="journal article" date="2019" name="Int. J. Syst. Evol. Microbiol.">
        <title>The Global Catalogue of Microorganisms (GCM) 10K type strain sequencing project: providing services to taxonomists for standard genome sequencing and annotation.</title>
        <authorList>
            <consortium name="The Broad Institute Genomics Platform"/>
            <consortium name="The Broad Institute Genome Sequencing Center for Infectious Disease"/>
            <person name="Wu L."/>
            <person name="Ma J."/>
        </authorList>
    </citation>
    <scope>NUCLEOTIDE SEQUENCE [LARGE SCALE GENOMIC DNA]</scope>
    <source>
        <strain evidence="8">CCM 8951</strain>
    </source>
</reference>
<dbReference type="PANTHER" id="PTHR43649">
    <property type="entry name" value="ARABINOSE-BINDING PROTEIN-RELATED"/>
    <property type="match status" value="1"/>
</dbReference>
<keyword evidence="1" id="KW-1003">Cell membrane</keyword>
<dbReference type="InterPro" id="IPR050490">
    <property type="entry name" value="Bact_solute-bd_prot1"/>
</dbReference>
<accession>A0ABW4DRN2</accession>
<keyword evidence="3" id="KW-0472">Membrane</keyword>
<dbReference type="Proteomes" id="UP001597244">
    <property type="component" value="Unassembled WGS sequence"/>
</dbReference>
<evidence type="ECO:0000256" key="4">
    <source>
        <dbReference type="ARBA" id="ARBA00023139"/>
    </source>
</evidence>
<dbReference type="PANTHER" id="PTHR43649:SF33">
    <property type="entry name" value="POLYGALACTURONAN_RHAMNOGALACTURONAN-BINDING PROTEIN YTCQ"/>
    <property type="match status" value="1"/>
</dbReference>
<feature type="signal peptide" evidence="6">
    <location>
        <begin position="1"/>
        <end position="21"/>
    </location>
</feature>
<dbReference type="CDD" id="cd13580">
    <property type="entry name" value="PBP2_AlgQ_like_1"/>
    <property type="match status" value="1"/>
</dbReference>
<dbReference type="PROSITE" id="PS51257">
    <property type="entry name" value="PROKAR_LIPOPROTEIN"/>
    <property type="match status" value="1"/>
</dbReference>
<keyword evidence="2 6" id="KW-0732">Signal</keyword>
<name>A0ABW4DRN2_9LACO</name>
<keyword evidence="4" id="KW-0564">Palmitate</keyword>
<sequence>MKIKKLIKVGSVLLLSATLLAACGDGSSKAKSSGGSSEKSTIKTITWMSMLHTATPPSGDVQSKLEKYTGKKIKFNWVPDASKDERINAALASKSLADIVSLTDMTNTTVRKALESGMFWDVEPYLKDYPNLAKISKETLDSSKLDGHVYGVPYQKPLARYGILVRQDWLDNLGLKTPKTLDDLEKVAEAFTEDDPDGNGKKDTVGFVERNESFNVGFRSLTGYFGAGNLFAVEDGKVIPSFMQSGYTKALKWYRNIYKNGWMNSDFSVMAKNDQKNYIAQGKGGIVVSGLMEASNYIAAAKGTDQEKTMKWALINDMTEGNVDRRILSDTGGGFGGYLAIPKQEVKTKADLKVVLKFINDLMDKKPYVLMTEGIEGVHYSKNDKDQYEITDQTKWQQEVQPYASSRPSELVMNLKYTDPLRNLQDKKIAENAKYAVINPAQSLTSATYDTQYSSLIEGVSDAYYKYMMGEINMDGWNTAVKKFRADGGDQIIKEYTASYKKLNK</sequence>
<evidence type="ECO:0000256" key="1">
    <source>
        <dbReference type="ARBA" id="ARBA00022475"/>
    </source>
</evidence>
<evidence type="ECO:0000256" key="2">
    <source>
        <dbReference type="ARBA" id="ARBA00022729"/>
    </source>
</evidence>
<evidence type="ECO:0000256" key="3">
    <source>
        <dbReference type="ARBA" id="ARBA00023136"/>
    </source>
</evidence>
<evidence type="ECO:0000313" key="7">
    <source>
        <dbReference type="EMBL" id="MFD1466533.1"/>
    </source>
</evidence>
<organism evidence="7 8">
    <name type="scientific">Lapidilactobacillus mulanensis</name>
    <dbReference type="NCBI Taxonomy" id="2485999"/>
    <lineage>
        <taxon>Bacteria</taxon>
        <taxon>Bacillati</taxon>
        <taxon>Bacillota</taxon>
        <taxon>Bacilli</taxon>
        <taxon>Lactobacillales</taxon>
        <taxon>Lactobacillaceae</taxon>
        <taxon>Lapidilactobacillus</taxon>
    </lineage>
</organism>
<dbReference type="Gene3D" id="3.40.190.10">
    <property type="entry name" value="Periplasmic binding protein-like II"/>
    <property type="match status" value="2"/>
</dbReference>
<comment type="caution">
    <text evidence="7">The sequence shown here is derived from an EMBL/GenBank/DDBJ whole genome shotgun (WGS) entry which is preliminary data.</text>
</comment>
<protein>
    <submittedName>
        <fullName evidence="7">Extracellular solute-binding protein</fullName>
    </submittedName>
</protein>
<feature type="chain" id="PRO_5046243709" evidence="6">
    <location>
        <begin position="22"/>
        <end position="505"/>
    </location>
</feature>
<dbReference type="SUPFAM" id="SSF53850">
    <property type="entry name" value="Periplasmic binding protein-like II"/>
    <property type="match status" value="1"/>
</dbReference>
<evidence type="ECO:0000313" key="8">
    <source>
        <dbReference type="Proteomes" id="UP001597244"/>
    </source>
</evidence>
<keyword evidence="5" id="KW-0449">Lipoprotein</keyword>
<proteinExistence type="predicted"/>
<dbReference type="InterPro" id="IPR006059">
    <property type="entry name" value="SBP"/>
</dbReference>
<dbReference type="Pfam" id="PF01547">
    <property type="entry name" value="SBP_bac_1"/>
    <property type="match status" value="1"/>
</dbReference>
<gene>
    <name evidence="7" type="ORF">ACFQ4L_10710</name>
</gene>
<evidence type="ECO:0000256" key="6">
    <source>
        <dbReference type="SAM" id="SignalP"/>
    </source>
</evidence>